<evidence type="ECO:0000256" key="2">
    <source>
        <dbReference type="ARBA" id="ARBA00022801"/>
    </source>
</evidence>
<dbReference type="PANTHER" id="PTHR31302">
    <property type="entry name" value="TRANSMEMBRANE PROTEIN WITH METALLOPHOSPHOESTERASE DOMAIN-RELATED"/>
    <property type="match status" value="1"/>
</dbReference>
<keyword evidence="3" id="KW-0472">Membrane</keyword>
<name>A0ABY9Y3G1_9FLAO</name>
<dbReference type="SUPFAM" id="SSF56300">
    <property type="entry name" value="Metallo-dependent phosphatases"/>
    <property type="match status" value="1"/>
</dbReference>
<gene>
    <name evidence="5" type="ORF">RHP49_17310</name>
</gene>
<organism evidence="5 6">
    <name type="scientific">Thalassobellus suaedae</name>
    <dbReference type="NCBI Taxonomy" id="3074124"/>
    <lineage>
        <taxon>Bacteria</taxon>
        <taxon>Pseudomonadati</taxon>
        <taxon>Bacteroidota</taxon>
        <taxon>Flavobacteriia</taxon>
        <taxon>Flavobacteriales</taxon>
        <taxon>Flavobacteriaceae</taxon>
        <taxon>Thalassobellus</taxon>
    </lineage>
</organism>
<keyword evidence="3" id="KW-0812">Transmembrane</keyword>
<feature type="transmembrane region" description="Helical" evidence="3">
    <location>
        <begin position="7"/>
        <end position="27"/>
    </location>
</feature>
<dbReference type="InterPro" id="IPR029052">
    <property type="entry name" value="Metallo-depent_PP-like"/>
</dbReference>
<reference evidence="5 6" key="1">
    <citation type="submission" date="2023-09" db="EMBL/GenBank/DDBJ databases">
        <title>Thalassobella suaedae gen. nov., sp. nov., a marine bacterium of the family Flavobacteriaceae isolated from a halophyte Suaeda japonica.</title>
        <authorList>
            <person name="Lee S.Y."/>
            <person name="Hwang C.Y."/>
        </authorList>
    </citation>
    <scope>NUCLEOTIDE SEQUENCE [LARGE SCALE GENOMIC DNA]</scope>
    <source>
        <strain evidence="5 6">HL-DH10</strain>
    </source>
</reference>
<feature type="domain" description="Calcineurin-like phosphoesterase" evidence="4">
    <location>
        <begin position="162"/>
        <end position="343"/>
    </location>
</feature>
<keyword evidence="2" id="KW-0378">Hydrolase</keyword>
<evidence type="ECO:0000256" key="3">
    <source>
        <dbReference type="SAM" id="Phobius"/>
    </source>
</evidence>
<dbReference type="EMBL" id="CP134536">
    <property type="protein sequence ID" value="WNH12633.1"/>
    <property type="molecule type" value="Genomic_DNA"/>
</dbReference>
<keyword evidence="1" id="KW-0479">Metal-binding</keyword>
<feature type="transmembrane region" description="Helical" evidence="3">
    <location>
        <begin position="39"/>
        <end position="61"/>
    </location>
</feature>
<protein>
    <submittedName>
        <fullName evidence="5">Metallophosphoesterase</fullName>
    </submittedName>
</protein>
<feature type="transmembrane region" description="Helical" evidence="3">
    <location>
        <begin position="81"/>
        <end position="108"/>
    </location>
</feature>
<evidence type="ECO:0000313" key="6">
    <source>
        <dbReference type="Proteomes" id="UP001303407"/>
    </source>
</evidence>
<sequence>MRSYSIFTILLLCLAILLVDVITFYWLQSITILLTSTFIKQLIIVLFWIFTVGLITAIIILKIKLDDINPRRKHMLISSLYGLTVSSFIPKILFVIIISILFFTNYVFLEKESILIIPLIGLFSGFLPFFIIVYAIFKAVYHFKIHHHKISFSHFPKSFNGLKIVQISDLHLGSFNYQYKTLDRAVKLINNLKPDLIFFTGDLVNNYAWELRGWNKVFVNLNAKIDKYAVLGNHDYGDYSEWKSETEKLKNFNAIEKFYQNTGFKLLRNTSDTIKNNNEKISILGVENWGTPPFKQYGDLQMALSSSQNVAFKILLSHDPSHWQEEVVDKTDIALTLSGHTHGMQAGINIGKKQWSPIKYKFKHWAGLYKQKQQYLYVNRGLGWLGFPGRLGMRPEITFFQLRCNASDSN</sequence>
<proteinExistence type="predicted"/>
<dbReference type="CDD" id="cd07385">
    <property type="entry name" value="MPP_YkuE_C"/>
    <property type="match status" value="1"/>
</dbReference>
<accession>A0ABY9Y3G1</accession>
<keyword evidence="3" id="KW-1133">Transmembrane helix</keyword>
<keyword evidence="6" id="KW-1185">Reference proteome</keyword>
<feature type="transmembrane region" description="Helical" evidence="3">
    <location>
        <begin position="114"/>
        <end position="137"/>
    </location>
</feature>
<dbReference type="Pfam" id="PF00149">
    <property type="entry name" value="Metallophos"/>
    <property type="match status" value="1"/>
</dbReference>
<dbReference type="Proteomes" id="UP001303407">
    <property type="component" value="Chromosome"/>
</dbReference>
<evidence type="ECO:0000313" key="5">
    <source>
        <dbReference type="EMBL" id="WNH12633.1"/>
    </source>
</evidence>
<dbReference type="Gene3D" id="3.60.21.10">
    <property type="match status" value="1"/>
</dbReference>
<evidence type="ECO:0000259" key="4">
    <source>
        <dbReference type="Pfam" id="PF00149"/>
    </source>
</evidence>
<dbReference type="PANTHER" id="PTHR31302:SF31">
    <property type="entry name" value="PHOSPHODIESTERASE YAEI"/>
    <property type="match status" value="1"/>
</dbReference>
<dbReference type="InterPro" id="IPR004843">
    <property type="entry name" value="Calcineurin-like_PHP"/>
</dbReference>
<evidence type="ECO:0000256" key="1">
    <source>
        <dbReference type="ARBA" id="ARBA00022723"/>
    </source>
</evidence>
<dbReference type="InterPro" id="IPR051158">
    <property type="entry name" value="Metallophosphoesterase_sf"/>
</dbReference>
<dbReference type="RefSeq" id="WP_415862613.1">
    <property type="nucleotide sequence ID" value="NZ_CP134536.1"/>
</dbReference>